<evidence type="ECO:0000256" key="8">
    <source>
        <dbReference type="ARBA" id="ARBA00022691"/>
    </source>
</evidence>
<dbReference type="InterPro" id="IPR025800">
    <property type="entry name" value="CaM-Lys-N-MeTrfase"/>
</dbReference>
<dbReference type="GO" id="GO:0005634">
    <property type="term" value="C:nucleus"/>
    <property type="evidence" value="ECO:0007669"/>
    <property type="project" value="UniProtKB-SubCell"/>
</dbReference>
<keyword evidence="8" id="KW-0949">S-adenosyl-L-methionine</keyword>
<proteinExistence type="predicted"/>
<evidence type="ECO:0000256" key="7">
    <source>
        <dbReference type="ARBA" id="ARBA00022679"/>
    </source>
</evidence>
<dbReference type="PANTHER" id="PTHR13539">
    <property type="entry name" value="CALMODULIN-LYSINE N-METHYLTRANSFERASE"/>
    <property type="match status" value="1"/>
</dbReference>
<evidence type="ECO:0000313" key="11">
    <source>
        <dbReference type="EMBL" id="CAF97077.1"/>
    </source>
</evidence>
<evidence type="ECO:0000256" key="2">
    <source>
        <dbReference type="ARBA" id="ARBA00004496"/>
    </source>
</evidence>
<evidence type="ECO:0000256" key="6">
    <source>
        <dbReference type="ARBA" id="ARBA00022603"/>
    </source>
</evidence>
<accession>Q4SQK5</accession>
<dbReference type="Gene3D" id="3.40.50.150">
    <property type="entry name" value="Vaccinia Virus protein VP39"/>
    <property type="match status" value="1"/>
</dbReference>
<feature type="region of interest" description="Disordered" evidence="10">
    <location>
        <begin position="170"/>
        <end position="193"/>
    </location>
</feature>
<evidence type="ECO:0000256" key="5">
    <source>
        <dbReference type="ARBA" id="ARBA00022490"/>
    </source>
</evidence>
<dbReference type="AlphaFoldDB" id="Q4SQK5"/>
<keyword evidence="9" id="KW-0539">Nucleus</keyword>
<keyword evidence="6" id="KW-0489">Methyltransferase</keyword>
<dbReference type="GO" id="GO:0018025">
    <property type="term" value="F:calmodulin-lysine N-methyltransferase activity"/>
    <property type="evidence" value="ECO:0007669"/>
    <property type="project" value="UniProtKB-EC"/>
</dbReference>
<dbReference type="InterPro" id="IPR029063">
    <property type="entry name" value="SAM-dependent_MTases_sf"/>
</dbReference>
<name>Q4SQK5_TETNG</name>
<keyword evidence="5" id="KW-0963">Cytoplasm</keyword>
<evidence type="ECO:0000256" key="9">
    <source>
        <dbReference type="ARBA" id="ARBA00023242"/>
    </source>
</evidence>
<dbReference type="EMBL" id="CAAE01014532">
    <property type="protein sequence ID" value="CAF97077.1"/>
    <property type="molecule type" value="Genomic_DNA"/>
</dbReference>
<dbReference type="PANTHER" id="PTHR13539:SF3">
    <property type="entry name" value="CALMODULIN-LYSINE N-METHYLTRANSFERASE"/>
    <property type="match status" value="1"/>
</dbReference>
<comment type="caution">
    <text evidence="11">The sequence shown here is derived from an EMBL/GenBank/DDBJ whole genome shotgun (WGS) entry which is preliminary data.</text>
</comment>
<protein>
    <recommendedName>
        <fullName evidence="4">Calmodulin-lysine N-methyltransferase</fullName>
        <ecNumber evidence="3">2.1.1.60</ecNumber>
    </recommendedName>
</protein>
<dbReference type="SUPFAM" id="SSF53335">
    <property type="entry name" value="S-adenosyl-L-methionine-dependent methyltransferases"/>
    <property type="match status" value="1"/>
</dbReference>
<reference evidence="11" key="1">
    <citation type="journal article" date="2004" name="Nature">
        <title>Genome duplication in the teleost fish Tetraodon nigroviridis reveals the early vertebrate proto-karyotype.</title>
        <authorList>
            <person name="Jaillon O."/>
            <person name="Aury J.-M."/>
            <person name="Brunet F."/>
            <person name="Petit J.-L."/>
            <person name="Stange-Thomann N."/>
            <person name="Mauceli E."/>
            <person name="Bouneau L."/>
            <person name="Fischer C."/>
            <person name="Ozouf-Costaz C."/>
            <person name="Bernot A."/>
            <person name="Nicaud S."/>
            <person name="Jaffe D."/>
            <person name="Fisher S."/>
            <person name="Lutfalla G."/>
            <person name="Dossat C."/>
            <person name="Segurens B."/>
            <person name="Dasilva C."/>
            <person name="Salanoubat M."/>
            <person name="Levy M."/>
            <person name="Boudet N."/>
            <person name="Castellano S."/>
            <person name="Anthouard V."/>
            <person name="Jubin C."/>
            <person name="Castelli V."/>
            <person name="Katinka M."/>
            <person name="Vacherie B."/>
            <person name="Biemont C."/>
            <person name="Skalli Z."/>
            <person name="Cattolico L."/>
            <person name="Poulain J."/>
            <person name="De Berardinis V."/>
            <person name="Cruaud C."/>
            <person name="Duprat S."/>
            <person name="Brottier P."/>
            <person name="Coutanceau J.-P."/>
            <person name="Gouzy J."/>
            <person name="Parra G."/>
            <person name="Lardier G."/>
            <person name="Chapple C."/>
            <person name="McKernan K.J."/>
            <person name="McEwan P."/>
            <person name="Bosak S."/>
            <person name="Kellis M."/>
            <person name="Volff J.-N."/>
            <person name="Guigo R."/>
            <person name="Zody M.C."/>
            <person name="Mesirov J."/>
            <person name="Lindblad-Toh K."/>
            <person name="Birren B."/>
            <person name="Nusbaum C."/>
            <person name="Kahn D."/>
            <person name="Robinson-Rechavi M."/>
            <person name="Laudet V."/>
            <person name="Schachter V."/>
            <person name="Quetier F."/>
            <person name="Saurin W."/>
            <person name="Scarpelli C."/>
            <person name="Wincker P."/>
            <person name="Lander E.S."/>
            <person name="Weissenbach J."/>
            <person name="Roest Crollius H."/>
        </authorList>
    </citation>
    <scope>NUCLEOTIDE SEQUENCE [LARGE SCALE GENOMIC DNA]</scope>
</reference>
<dbReference type="EC" id="2.1.1.60" evidence="3"/>
<dbReference type="GO" id="GO:0005737">
    <property type="term" value="C:cytoplasm"/>
    <property type="evidence" value="ECO:0007669"/>
    <property type="project" value="UniProtKB-SubCell"/>
</dbReference>
<reference evidence="11" key="2">
    <citation type="submission" date="2004-02" db="EMBL/GenBank/DDBJ databases">
        <authorList>
            <consortium name="Genoscope"/>
            <consortium name="Whitehead Institute Centre for Genome Research"/>
        </authorList>
    </citation>
    <scope>NUCLEOTIDE SEQUENCE</scope>
</reference>
<dbReference type="OrthoDB" id="413520at2759"/>
<dbReference type="GO" id="GO:0032259">
    <property type="term" value="P:methylation"/>
    <property type="evidence" value="ECO:0007669"/>
    <property type="project" value="UniProtKB-KW"/>
</dbReference>
<evidence type="ECO:0000256" key="1">
    <source>
        <dbReference type="ARBA" id="ARBA00004123"/>
    </source>
</evidence>
<sequence length="211" mass="23399">MSDVRELAERNGRAGKFGSTRVSARVVRWDCESDVSPLEGHFDTILCADCLFLDQYRACLVDAIRRLLQPNGTALVFAPMRGKTLGLFCQLAQQAGLDVSQQQQYDARVTDVHVKMLKRGREAYDEDIHYPLLITLTKGPQLSKPQDGAILIPPTLLLVALMVNKAAARHSASDSQAPPLPHQDGKRQTTTNHTHDFISSWGFECTSGMEH</sequence>
<dbReference type="InterPro" id="IPR019410">
    <property type="entry name" value="Methyltransf_16"/>
</dbReference>
<comment type="subcellular location">
    <subcellularLocation>
        <location evidence="2">Cytoplasm</location>
    </subcellularLocation>
    <subcellularLocation>
        <location evidence="1">Nucleus</location>
    </subcellularLocation>
</comment>
<dbReference type="Pfam" id="PF10294">
    <property type="entry name" value="Methyltransf_16"/>
    <property type="match status" value="1"/>
</dbReference>
<dbReference type="KEGG" id="tng:GSTEN00014333G001"/>
<keyword evidence="7" id="KW-0808">Transferase</keyword>
<organism evidence="11">
    <name type="scientific">Tetraodon nigroviridis</name>
    <name type="common">Spotted green pufferfish</name>
    <name type="synonym">Chelonodon nigroviridis</name>
    <dbReference type="NCBI Taxonomy" id="99883"/>
    <lineage>
        <taxon>Eukaryota</taxon>
        <taxon>Metazoa</taxon>
        <taxon>Chordata</taxon>
        <taxon>Craniata</taxon>
        <taxon>Vertebrata</taxon>
        <taxon>Euteleostomi</taxon>
        <taxon>Actinopterygii</taxon>
        <taxon>Neopterygii</taxon>
        <taxon>Teleostei</taxon>
        <taxon>Neoteleostei</taxon>
        <taxon>Acanthomorphata</taxon>
        <taxon>Eupercaria</taxon>
        <taxon>Tetraodontiformes</taxon>
        <taxon>Tetradontoidea</taxon>
        <taxon>Tetraodontidae</taxon>
        <taxon>Tetraodon</taxon>
    </lineage>
</organism>
<evidence type="ECO:0000256" key="4">
    <source>
        <dbReference type="ARBA" id="ARBA00020594"/>
    </source>
</evidence>
<gene>
    <name evidence="11" type="ORF">GSTENG00014333001</name>
</gene>
<evidence type="ECO:0000256" key="3">
    <source>
        <dbReference type="ARBA" id="ARBA00011914"/>
    </source>
</evidence>
<evidence type="ECO:0000256" key="10">
    <source>
        <dbReference type="SAM" id="MobiDB-lite"/>
    </source>
</evidence>